<dbReference type="EMBL" id="JJRY01000001">
    <property type="protein sequence ID" value="KEF40433.1"/>
    <property type="molecule type" value="Genomic_DNA"/>
</dbReference>
<dbReference type="AlphaFoldDB" id="A0A072NU77"/>
<name>A0A072NU77_SCHAZ</name>
<proteinExistence type="predicted"/>
<dbReference type="PATRIC" id="fig|1348973.3.peg.447"/>
<protein>
    <submittedName>
        <fullName evidence="2">Protein of unknwon function (DUF3310)</fullName>
    </submittedName>
</protein>
<evidence type="ECO:0000313" key="2">
    <source>
        <dbReference type="EMBL" id="KEF40433.1"/>
    </source>
</evidence>
<dbReference type="InterPro" id="IPR021739">
    <property type="entry name" value="SaV-like"/>
</dbReference>
<gene>
    <name evidence="2" type="ORF">M670_00459</name>
</gene>
<organism evidence="2 3">
    <name type="scientific">Schinkia azotoformans MEV2011</name>
    <dbReference type="NCBI Taxonomy" id="1348973"/>
    <lineage>
        <taxon>Bacteria</taxon>
        <taxon>Bacillati</taxon>
        <taxon>Bacillota</taxon>
        <taxon>Bacilli</taxon>
        <taxon>Bacillales</taxon>
        <taxon>Bacillaceae</taxon>
        <taxon>Calidifontibacillus/Schinkia group</taxon>
        <taxon>Schinkia</taxon>
    </lineage>
</organism>
<dbReference type="Pfam" id="PF11753">
    <property type="entry name" value="DUF3310"/>
    <property type="match status" value="1"/>
</dbReference>
<evidence type="ECO:0000256" key="1">
    <source>
        <dbReference type="SAM" id="MobiDB-lite"/>
    </source>
</evidence>
<dbReference type="RefSeq" id="WP_233276054.1">
    <property type="nucleotide sequence ID" value="NZ_JJRY01000001.1"/>
</dbReference>
<feature type="region of interest" description="Disordered" evidence="1">
    <location>
        <begin position="55"/>
        <end position="77"/>
    </location>
</feature>
<sequence length="225" mass="25299">MKFGNGDINFGEKSSVTWDTSVKTTKLSPEQMKRLQGGQKLEDILTGNEEVKVEKQEKIKSHHPWRDLQTKESEAARVEKEKLTVEKYKAMKAKGMADAQIKEELRIGTNTLNDFKKKHGLHGTRGQHLRKKNVPVPEAVVTDRAESVLESNQNVTESPENDIKTRESVHGGALVIEQTPDSVEIEDVINSPVHYTDGGIETIDYIEAKLTGSQFEGYLACRKRD</sequence>
<reference evidence="2 3" key="1">
    <citation type="submission" date="2014-04" db="EMBL/GenBank/DDBJ databases">
        <title>Draft genome sequence of Bacillus azotoformans MEV2011, a (co-) denitrifying strain unable to grow in the presence of oxygen.</title>
        <authorList>
            <person name="Nielsen M."/>
            <person name="Schreiber L."/>
            <person name="Finster K."/>
            <person name="Schramm A."/>
        </authorList>
    </citation>
    <scope>NUCLEOTIDE SEQUENCE [LARGE SCALE GENOMIC DNA]</scope>
    <source>
        <strain evidence="2 3">MEV2011</strain>
    </source>
</reference>
<accession>A0A072NU77</accession>
<dbReference type="Proteomes" id="UP000027936">
    <property type="component" value="Unassembled WGS sequence"/>
</dbReference>
<evidence type="ECO:0000313" key="3">
    <source>
        <dbReference type="Proteomes" id="UP000027936"/>
    </source>
</evidence>
<comment type="caution">
    <text evidence="2">The sequence shown here is derived from an EMBL/GenBank/DDBJ whole genome shotgun (WGS) entry which is preliminary data.</text>
</comment>